<gene>
    <name evidence="2" type="ORF">H6G59_20700</name>
</gene>
<name>A0ABR8FJG4_9NOST</name>
<reference evidence="2 3" key="1">
    <citation type="journal article" date="2020" name="ISME J.">
        <title>Comparative genomics reveals insights into cyanobacterial evolution and habitat adaptation.</title>
        <authorList>
            <person name="Chen M.Y."/>
            <person name="Teng W.K."/>
            <person name="Zhao L."/>
            <person name="Hu C.X."/>
            <person name="Zhou Y.K."/>
            <person name="Han B.P."/>
            <person name="Song L.R."/>
            <person name="Shu W.S."/>
        </authorList>
    </citation>
    <scope>NUCLEOTIDE SEQUENCE [LARGE SCALE GENOMIC DNA]</scope>
    <source>
        <strain evidence="2 3">FACHB-196</strain>
    </source>
</reference>
<evidence type="ECO:0000259" key="1">
    <source>
        <dbReference type="Pfam" id="PF07693"/>
    </source>
</evidence>
<dbReference type="EMBL" id="JACJST010000023">
    <property type="protein sequence ID" value="MBD2570268.1"/>
    <property type="molecule type" value="Genomic_DNA"/>
</dbReference>
<dbReference type="Pfam" id="PF07693">
    <property type="entry name" value="KAP_NTPase"/>
    <property type="match status" value="1"/>
</dbReference>
<evidence type="ECO:0000313" key="2">
    <source>
        <dbReference type="EMBL" id="MBD2570268.1"/>
    </source>
</evidence>
<sequence length="596" mass="66778">MSNTLSDAINNNNPFEGRLVVRSNNVWGKSYPDVLSLNAHASDAIYDAIEKVSTGQRQIVGITITAERGLGKSHLISRIRHKLQIDGSALFVYMSQCNNLNRIKTEFLTTLANSLKQIGSQGVSQWQELATALINEAFNQNYVPQNLINNFPGALSKNPKLVEVLRDKVLAVKSDIENPDIITAILWTLSPDPAYEIFAVRWLAGGNVPQTKADSMSLANVTPDDKEAESFNTARQILDLIGDYKPIVVCFDEMEADHCNDLGYTARQVTAILAKDLSDKIKRGILLTSIFPDHWINEVKRLSNAESVVDRIGEKVIELKYLNSDDIILLVSGWLDEFYQEKGLTPPNSVYPFDEAKLRALGKEKPIVRKVLQWCSENFKPDPIKKIDPVECAYNQQLAALETTIQDYMEDKGTLTQALRLGFTVIKGEVLENVQVVDIVDVQVKAADRGYLDFKIIGKENGKDVKIVVVVLQESGGMLVQATLKRLIEYKKFDMTRGCLVRSKQIGRNAAKAQQYLSKLLSPDLGGEWVLLKPEDIKPLLALHFLMKSREDEELSEEEIIDFIRKKRIATNNYLICEILSDPSGQVPKDAIDEES</sequence>
<accession>A0ABR8FJG4</accession>
<dbReference type="InterPro" id="IPR011646">
    <property type="entry name" value="KAP_P-loop"/>
</dbReference>
<dbReference type="RefSeq" id="WP_190717858.1">
    <property type="nucleotide sequence ID" value="NZ_JACJST010000023.1"/>
</dbReference>
<organism evidence="2 3">
    <name type="scientific">Anabaena lutea FACHB-196</name>
    <dbReference type="NCBI Taxonomy" id="2692881"/>
    <lineage>
        <taxon>Bacteria</taxon>
        <taxon>Bacillati</taxon>
        <taxon>Cyanobacteriota</taxon>
        <taxon>Cyanophyceae</taxon>
        <taxon>Nostocales</taxon>
        <taxon>Nostocaceae</taxon>
        <taxon>Anabaena</taxon>
    </lineage>
</organism>
<proteinExistence type="predicted"/>
<dbReference type="InterPro" id="IPR027417">
    <property type="entry name" value="P-loop_NTPase"/>
</dbReference>
<dbReference type="SUPFAM" id="SSF52540">
    <property type="entry name" value="P-loop containing nucleoside triphosphate hydrolases"/>
    <property type="match status" value="1"/>
</dbReference>
<feature type="domain" description="KAP NTPase" evidence="1">
    <location>
        <begin position="39"/>
        <end position="120"/>
    </location>
</feature>
<dbReference type="Proteomes" id="UP000640531">
    <property type="component" value="Unassembled WGS sequence"/>
</dbReference>
<evidence type="ECO:0000313" key="3">
    <source>
        <dbReference type="Proteomes" id="UP000640531"/>
    </source>
</evidence>
<comment type="caution">
    <text evidence="2">The sequence shown here is derived from an EMBL/GenBank/DDBJ whole genome shotgun (WGS) entry which is preliminary data.</text>
</comment>
<protein>
    <recommendedName>
        <fullName evidence="1">KAP NTPase domain-containing protein</fullName>
    </recommendedName>
</protein>
<keyword evidence="3" id="KW-1185">Reference proteome</keyword>